<sequence>MFCFRSHALGSLSIVKNSFSINKVYQNTKVSLRMSSASATSSSPPKWELRSAMCLERTPIILPPMTKIEQEMTEIIEKLDTARSLKSDHELRQDEDKKLLQMITDGTQEENNPDAATRQTSQDFEDACNEELQKFKPASRITAEDLSGDRKSTNRKLDKHLLFIVQEKKEDKKVWKLPESRWKDGETLRETAERALKECVKIPDTSVRVLGNAPWGVQTIKYPTSVRQKLGFEGVKVFFFKAQLLSACHTCLDTEHNWLGREELTECLEPEYLRSVKKFLIDED</sequence>
<proteinExistence type="inferred from homology"/>
<dbReference type="GO" id="GO:0005762">
    <property type="term" value="C:mitochondrial large ribosomal subunit"/>
    <property type="evidence" value="ECO:0007669"/>
    <property type="project" value="TreeGrafter"/>
</dbReference>
<dbReference type="PANTHER" id="PTHR13124:SF12">
    <property type="entry name" value="LARGE RIBOSOMAL SUBUNIT PROTEIN ML46"/>
    <property type="match status" value="1"/>
</dbReference>
<evidence type="ECO:0000313" key="11">
    <source>
        <dbReference type="Proteomes" id="UP000789390"/>
    </source>
</evidence>
<evidence type="ECO:0000256" key="4">
    <source>
        <dbReference type="ARBA" id="ARBA00022980"/>
    </source>
</evidence>
<dbReference type="PANTHER" id="PTHR13124">
    <property type="entry name" value="39S RIBOSOMAL PROTEIN L46, MITOCHONDRIAL PRECURSOR-RELATED"/>
    <property type="match status" value="1"/>
</dbReference>
<evidence type="ECO:0000256" key="5">
    <source>
        <dbReference type="ARBA" id="ARBA00023128"/>
    </source>
</evidence>
<reference evidence="10" key="1">
    <citation type="submission" date="2021-11" db="EMBL/GenBank/DDBJ databases">
        <authorList>
            <person name="Schell T."/>
        </authorList>
    </citation>
    <scope>NUCLEOTIDE SEQUENCE</scope>
    <source>
        <strain evidence="10">M5</strain>
    </source>
</reference>
<dbReference type="InterPro" id="IPR021757">
    <property type="entry name" value="Ribosomal_mL46_N"/>
</dbReference>
<dbReference type="InterPro" id="IPR040008">
    <property type="entry name" value="Ribosomal_mL46"/>
</dbReference>
<keyword evidence="6" id="KW-0687">Ribonucleoprotein</keyword>
<dbReference type="OrthoDB" id="194611at2759"/>
<evidence type="ECO:0000256" key="3">
    <source>
        <dbReference type="ARBA" id="ARBA00022946"/>
    </source>
</evidence>
<evidence type="ECO:0000256" key="1">
    <source>
        <dbReference type="ARBA" id="ARBA00004173"/>
    </source>
</evidence>
<dbReference type="Gene3D" id="3.90.79.10">
    <property type="entry name" value="Nucleoside Triphosphate Pyrophosphohydrolase"/>
    <property type="match status" value="1"/>
</dbReference>
<evidence type="ECO:0000256" key="2">
    <source>
        <dbReference type="ARBA" id="ARBA00009070"/>
    </source>
</evidence>
<dbReference type="AlphaFoldDB" id="A0A8J2SD07"/>
<evidence type="ECO:0000259" key="9">
    <source>
        <dbReference type="Pfam" id="PF11788"/>
    </source>
</evidence>
<dbReference type="SUPFAM" id="SSF55811">
    <property type="entry name" value="Nudix"/>
    <property type="match status" value="1"/>
</dbReference>
<keyword evidence="4" id="KW-0689">Ribosomal protein</keyword>
<protein>
    <recommendedName>
        <fullName evidence="7">Large ribosomal subunit protein mL46</fullName>
    </recommendedName>
    <alternativeName>
        <fullName evidence="8">39S ribosomal protein L46, mitochondrial</fullName>
    </alternativeName>
</protein>
<dbReference type="InterPro" id="IPR015797">
    <property type="entry name" value="NUDIX_hydrolase-like_dom_sf"/>
</dbReference>
<evidence type="ECO:0000256" key="6">
    <source>
        <dbReference type="ARBA" id="ARBA00023274"/>
    </source>
</evidence>
<keyword evidence="11" id="KW-1185">Reference proteome</keyword>
<comment type="similarity">
    <text evidence="2">Belongs to the mitochondrion-specific ribosomal protein mL46 family.</text>
</comment>
<dbReference type="Pfam" id="PF11788">
    <property type="entry name" value="MRP-L46"/>
    <property type="match status" value="1"/>
</dbReference>
<keyword evidence="3" id="KW-0809">Transit peptide</keyword>
<accession>A0A8J2SD07</accession>
<dbReference type="FunFam" id="3.90.79.10:FF:000018">
    <property type="entry name" value="39S ribosomal protein L46, mitochondrial"/>
    <property type="match status" value="1"/>
</dbReference>
<dbReference type="GO" id="GO:0005743">
    <property type="term" value="C:mitochondrial inner membrane"/>
    <property type="evidence" value="ECO:0007669"/>
    <property type="project" value="UniProtKB-ARBA"/>
</dbReference>
<dbReference type="Proteomes" id="UP000789390">
    <property type="component" value="Unassembled WGS sequence"/>
</dbReference>
<dbReference type="GO" id="GO:0003735">
    <property type="term" value="F:structural constituent of ribosome"/>
    <property type="evidence" value="ECO:0007669"/>
    <property type="project" value="InterPro"/>
</dbReference>
<evidence type="ECO:0000256" key="8">
    <source>
        <dbReference type="ARBA" id="ARBA00035534"/>
    </source>
</evidence>
<comment type="subcellular location">
    <subcellularLocation>
        <location evidence="1">Mitochondrion</location>
    </subcellularLocation>
</comment>
<dbReference type="EMBL" id="CAKKLH010000336">
    <property type="protein sequence ID" value="CAH0113210.1"/>
    <property type="molecule type" value="Genomic_DNA"/>
</dbReference>
<dbReference type="CDD" id="cd04661">
    <property type="entry name" value="NUDIX_MRP_L46"/>
    <property type="match status" value="1"/>
</dbReference>
<evidence type="ECO:0000313" key="10">
    <source>
        <dbReference type="EMBL" id="CAH0113210.1"/>
    </source>
</evidence>
<keyword evidence="5" id="KW-0496">Mitochondrion</keyword>
<feature type="domain" description="Large ribosomal subunit protein mL46 N-terminal" evidence="9">
    <location>
        <begin position="47"/>
        <end position="145"/>
    </location>
</feature>
<gene>
    <name evidence="10" type="ORF">DGAL_LOCUS17012</name>
</gene>
<evidence type="ECO:0000256" key="7">
    <source>
        <dbReference type="ARBA" id="ARBA00035190"/>
    </source>
</evidence>
<organism evidence="10 11">
    <name type="scientific">Daphnia galeata</name>
    <dbReference type="NCBI Taxonomy" id="27404"/>
    <lineage>
        <taxon>Eukaryota</taxon>
        <taxon>Metazoa</taxon>
        <taxon>Ecdysozoa</taxon>
        <taxon>Arthropoda</taxon>
        <taxon>Crustacea</taxon>
        <taxon>Branchiopoda</taxon>
        <taxon>Diplostraca</taxon>
        <taxon>Cladocera</taxon>
        <taxon>Anomopoda</taxon>
        <taxon>Daphniidae</taxon>
        <taxon>Daphnia</taxon>
    </lineage>
</organism>
<comment type="caution">
    <text evidence="10">The sequence shown here is derived from an EMBL/GenBank/DDBJ whole genome shotgun (WGS) entry which is preliminary data.</text>
</comment>
<name>A0A8J2SD07_9CRUS</name>
<dbReference type="InterPro" id="IPR033650">
    <property type="entry name" value="Ribosomal_mL46_NUDIX"/>
</dbReference>